<evidence type="ECO:0000256" key="2">
    <source>
        <dbReference type="ARBA" id="ARBA00022723"/>
    </source>
</evidence>
<keyword evidence="7" id="KW-1185">Reference proteome</keyword>
<dbReference type="PROSITE" id="PS50222">
    <property type="entry name" value="EF_HAND_2"/>
    <property type="match status" value="4"/>
</dbReference>
<evidence type="ECO:0000259" key="5">
    <source>
        <dbReference type="PROSITE" id="PS50222"/>
    </source>
</evidence>
<dbReference type="SUPFAM" id="SSF47473">
    <property type="entry name" value="EF-hand"/>
    <property type="match status" value="1"/>
</dbReference>
<feature type="domain" description="EF-hand" evidence="5">
    <location>
        <begin position="84"/>
        <end position="119"/>
    </location>
</feature>
<dbReference type="AlphaFoldDB" id="A0AAU9S7U1"/>
<dbReference type="PROSITE" id="PS00018">
    <property type="entry name" value="EF_HAND_1"/>
    <property type="match status" value="4"/>
</dbReference>
<dbReference type="CDD" id="cd00051">
    <property type="entry name" value="EFh"/>
    <property type="match status" value="2"/>
</dbReference>
<organism evidence="6 7">
    <name type="scientific">Thlaspi arvense</name>
    <name type="common">Field penny-cress</name>
    <dbReference type="NCBI Taxonomy" id="13288"/>
    <lineage>
        <taxon>Eukaryota</taxon>
        <taxon>Viridiplantae</taxon>
        <taxon>Streptophyta</taxon>
        <taxon>Embryophyta</taxon>
        <taxon>Tracheophyta</taxon>
        <taxon>Spermatophyta</taxon>
        <taxon>Magnoliopsida</taxon>
        <taxon>eudicotyledons</taxon>
        <taxon>Gunneridae</taxon>
        <taxon>Pentapetalae</taxon>
        <taxon>rosids</taxon>
        <taxon>malvids</taxon>
        <taxon>Brassicales</taxon>
        <taxon>Brassicaceae</taxon>
        <taxon>Thlaspideae</taxon>
        <taxon>Thlaspi</taxon>
    </lineage>
</organism>
<proteinExistence type="predicted"/>
<evidence type="ECO:0000313" key="7">
    <source>
        <dbReference type="Proteomes" id="UP000836841"/>
    </source>
</evidence>
<dbReference type="Gene3D" id="1.10.238.10">
    <property type="entry name" value="EF-hand"/>
    <property type="match status" value="2"/>
</dbReference>
<dbReference type="FunFam" id="1.10.238.10:FF:000353">
    <property type="entry name" value="Probable calcium-binding protein CML31"/>
    <property type="match status" value="1"/>
</dbReference>
<keyword evidence="3" id="KW-0677">Repeat</keyword>
<evidence type="ECO:0000256" key="1">
    <source>
        <dbReference type="ARBA" id="ARBA00003291"/>
    </source>
</evidence>
<dbReference type="GO" id="GO:0005509">
    <property type="term" value="F:calcium ion binding"/>
    <property type="evidence" value="ECO:0007669"/>
    <property type="project" value="InterPro"/>
</dbReference>
<sequence length="157" mass="17843">METKRSVYLQDMDQVRKVFNKFDADGSGTISLTELIDVLKALGSYTSDDEVKRMMEEIDTDHDGLINWEEFSSFCKSSDEDSSRAEEDLKEAFDLYDQDKDGNISSTELHQILNRLGEKCSVQDCTKMIQSVDSDGDGFVSFQEFKIMMSRSSQPDA</sequence>
<name>A0AAU9S7U1_THLAR</name>
<dbReference type="InterPro" id="IPR039647">
    <property type="entry name" value="EF_hand_pair_protein_CML-like"/>
</dbReference>
<feature type="domain" description="EF-hand" evidence="5">
    <location>
        <begin position="10"/>
        <end position="45"/>
    </location>
</feature>
<dbReference type="Pfam" id="PF13499">
    <property type="entry name" value="EF-hand_7"/>
    <property type="match status" value="2"/>
</dbReference>
<dbReference type="FunFam" id="1.10.238.10:FF:000336">
    <property type="entry name" value="HLH domain-containing protein"/>
    <property type="match status" value="1"/>
</dbReference>
<gene>
    <name evidence="6" type="ORF">TAV2_LOCUS12211</name>
</gene>
<keyword evidence="4" id="KW-0106">Calcium</keyword>
<dbReference type="Proteomes" id="UP000836841">
    <property type="component" value="Unassembled WGS sequence"/>
</dbReference>
<dbReference type="PANTHER" id="PTHR10891">
    <property type="entry name" value="EF-HAND CALCIUM-BINDING DOMAIN CONTAINING PROTEIN"/>
    <property type="match status" value="1"/>
</dbReference>
<keyword evidence="2" id="KW-0479">Metal-binding</keyword>
<dbReference type="InterPro" id="IPR011992">
    <property type="entry name" value="EF-hand-dom_pair"/>
</dbReference>
<protein>
    <recommendedName>
        <fullName evidence="5">EF-hand domain-containing protein</fullName>
    </recommendedName>
</protein>
<feature type="domain" description="EF-hand" evidence="5">
    <location>
        <begin position="120"/>
        <end position="155"/>
    </location>
</feature>
<feature type="domain" description="EF-hand" evidence="5">
    <location>
        <begin position="46"/>
        <end position="81"/>
    </location>
</feature>
<dbReference type="SMART" id="SM00054">
    <property type="entry name" value="EFh"/>
    <property type="match status" value="4"/>
</dbReference>
<accession>A0AAU9S7U1</accession>
<comment type="function">
    <text evidence="1">Potential calcium sensor.</text>
</comment>
<dbReference type="InterPro" id="IPR018247">
    <property type="entry name" value="EF_Hand_1_Ca_BS"/>
</dbReference>
<evidence type="ECO:0000256" key="4">
    <source>
        <dbReference type="ARBA" id="ARBA00022837"/>
    </source>
</evidence>
<dbReference type="InterPro" id="IPR002048">
    <property type="entry name" value="EF_hand_dom"/>
</dbReference>
<reference evidence="6 7" key="1">
    <citation type="submission" date="2022-03" db="EMBL/GenBank/DDBJ databases">
        <authorList>
            <person name="Nunn A."/>
            <person name="Chopra R."/>
            <person name="Nunn A."/>
            <person name="Contreras Garrido A."/>
        </authorList>
    </citation>
    <scope>NUCLEOTIDE SEQUENCE [LARGE SCALE GENOMIC DNA]</scope>
</reference>
<dbReference type="EMBL" id="CAJVSB020000696">
    <property type="protein sequence ID" value="CAH2057552.1"/>
    <property type="molecule type" value="Genomic_DNA"/>
</dbReference>
<evidence type="ECO:0000313" key="6">
    <source>
        <dbReference type="EMBL" id="CAH2057552.1"/>
    </source>
</evidence>
<evidence type="ECO:0000256" key="3">
    <source>
        <dbReference type="ARBA" id="ARBA00022737"/>
    </source>
</evidence>
<comment type="caution">
    <text evidence="6">The sequence shown here is derived from an EMBL/GenBank/DDBJ whole genome shotgun (WGS) entry which is preliminary data.</text>
</comment>